<feature type="transmembrane region" description="Helical" evidence="1">
    <location>
        <begin position="56"/>
        <end position="79"/>
    </location>
</feature>
<dbReference type="Proteomes" id="UP000294498">
    <property type="component" value="Unassembled WGS sequence"/>
</dbReference>
<name>A0A4R8DVJ7_9BACT</name>
<protein>
    <submittedName>
        <fullName evidence="2">YcxB-like protein</fullName>
    </submittedName>
</protein>
<comment type="caution">
    <text evidence="2">The sequence shown here is derived from an EMBL/GenBank/DDBJ whole genome shotgun (WGS) entry which is preliminary data.</text>
</comment>
<sequence length="159" mass="17707">MSFTVNAFLTRSEFIRMSVRRTYTNPVILFFSCVGVAALGLGLLQLAHLVPPFGNIYPTLFIGVYFCLAFPAFNAWLAARTYRYGTLSSQHVVYTFSEEGLRLSTATDALPWEGIVRKQRIGKYLLLFTDRVSAFILPIDGFSAEGLAFVAAHVPKGRI</sequence>
<gene>
    <name evidence="2" type="ORF">EDB95_3272</name>
</gene>
<keyword evidence="1" id="KW-0472">Membrane</keyword>
<reference evidence="2 3" key="1">
    <citation type="submission" date="2019-03" db="EMBL/GenBank/DDBJ databases">
        <title>Genomic Encyclopedia of Type Strains, Phase IV (KMG-IV): sequencing the most valuable type-strain genomes for metagenomic binning, comparative biology and taxonomic classification.</title>
        <authorList>
            <person name="Goeker M."/>
        </authorList>
    </citation>
    <scope>NUCLEOTIDE SEQUENCE [LARGE SCALE GENOMIC DNA]</scope>
    <source>
        <strain evidence="2 3">DSM 100059</strain>
    </source>
</reference>
<organism evidence="2 3">
    <name type="scientific">Dinghuibacter silviterrae</name>
    <dbReference type="NCBI Taxonomy" id="1539049"/>
    <lineage>
        <taxon>Bacteria</taxon>
        <taxon>Pseudomonadati</taxon>
        <taxon>Bacteroidota</taxon>
        <taxon>Chitinophagia</taxon>
        <taxon>Chitinophagales</taxon>
        <taxon>Chitinophagaceae</taxon>
        <taxon>Dinghuibacter</taxon>
    </lineage>
</organism>
<proteinExistence type="predicted"/>
<evidence type="ECO:0000313" key="2">
    <source>
        <dbReference type="EMBL" id="TDX02219.1"/>
    </source>
</evidence>
<evidence type="ECO:0000313" key="3">
    <source>
        <dbReference type="Proteomes" id="UP000294498"/>
    </source>
</evidence>
<dbReference type="EMBL" id="SODV01000001">
    <property type="protein sequence ID" value="TDX02219.1"/>
    <property type="molecule type" value="Genomic_DNA"/>
</dbReference>
<dbReference type="AlphaFoldDB" id="A0A4R8DVJ7"/>
<evidence type="ECO:0000256" key="1">
    <source>
        <dbReference type="SAM" id="Phobius"/>
    </source>
</evidence>
<dbReference type="RefSeq" id="WP_133994840.1">
    <property type="nucleotide sequence ID" value="NZ_SODV01000001.1"/>
</dbReference>
<accession>A0A4R8DVJ7</accession>
<keyword evidence="1" id="KW-0812">Transmembrane</keyword>
<feature type="transmembrane region" description="Helical" evidence="1">
    <location>
        <begin position="27"/>
        <end position="50"/>
    </location>
</feature>
<keyword evidence="1" id="KW-1133">Transmembrane helix</keyword>
<keyword evidence="3" id="KW-1185">Reference proteome</keyword>